<dbReference type="InterPro" id="IPR009081">
    <property type="entry name" value="PP-bd_ACP"/>
</dbReference>
<keyword evidence="5" id="KW-1185">Reference proteome</keyword>
<dbReference type="AlphaFoldDB" id="A0A0U3AY65"/>
<dbReference type="PROSITE" id="PS50075">
    <property type="entry name" value="CARRIER"/>
    <property type="match status" value="1"/>
</dbReference>
<accession>A0A0U3AY65</accession>
<protein>
    <recommendedName>
        <fullName evidence="3">Carrier domain-containing protein</fullName>
    </recommendedName>
</protein>
<dbReference type="Proteomes" id="UP000068447">
    <property type="component" value="Chromosome"/>
</dbReference>
<dbReference type="Gene3D" id="1.10.1200.10">
    <property type="entry name" value="ACP-like"/>
    <property type="match status" value="1"/>
</dbReference>
<dbReference type="Pfam" id="PF00550">
    <property type="entry name" value="PP-binding"/>
    <property type="match status" value="1"/>
</dbReference>
<sequence>MNIEQKIRHTMEQVAELSQCQLVSEIDDDTVLLQSGLDSLGFAMLVAQLDEELGFDPFTQMAIPVYPSTFGEFVSIYRQYSEKNRE</sequence>
<proteinExistence type="predicted"/>
<gene>
    <name evidence="4" type="ORF">AT746_12885</name>
</gene>
<dbReference type="STRING" id="1526571.AT746_12885"/>
<dbReference type="PROSITE" id="PS00012">
    <property type="entry name" value="PHOSPHOPANTETHEINE"/>
    <property type="match status" value="1"/>
</dbReference>
<organism evidence="4 5">
    <name type="scientific">Lacimicrobium alkaliphilum</name>
    <dbReference type="NCBI Taxonomy" id="1526571"/>
    <lineage>
        <taxon>Bacteria</taxon>
        <taxon>Pseudomonadati</taxon>
        <taxon>Pseudomonadota</taxon>
        <taxon>Gammaproteobacteria</taxon>
        <taxon>Alteromonadales</taxon>
        <taxon>Alteromonadaceae</taxon>
        <taxon>Lacimicrobium</taxon>
    </lineage>
</organism>
<dbReference type="InterPro" id="IPR006162">
    <property type="entry name" value="Ppantetheine_attach_site"/>
</dbReference>
<evidence type="ECO:0000313" key="5">
    <source>
        <dbReference type="Proteomes" id="UP000068447"/>
    </source>
</evidence>
<dbReference type="InterPro" id="IPR036736">
    <property type="entry name" value="ACP-like_sf"/>
</dbReference>
<evidence type="ECO:0000256" key="2">
    <source>
        <dbReference type="ARBA" id="ARBA00022553"/>
    </source>
</evidence>
<dbReference type="KEGG" id="lal:AT746_12885"/>
<evidence type="ECO:0000259" key="3">
    <source>
        <dbReference type="PROSITE" id="PS50075"/>
    </source>
</evidence>
<keyword evidence="2" id="KW-0597">Phosphoprotein</keyword>
<evidence type="ECO:0000256" key="1">
    <source>
        <dbReference type="ARBA" id="ARBA00022450"/>
    </source>
</evidence>
<name>A0A0U3AY65_9ALTE</name>
<dbReference type="SUPFAM" id="SSF47336">
    <property type="entry name" value="ACP-like"/>
    <property type="match status" value="1"/>
</dbReference>
<dbReference type="OrthoDB" id="123083at2"/>
<feature type="domain" description="Carrier" evidence="3">
    <location>
        <begin position="1"/>
        <end position="81"/>
    </location>
</feature>
<dbReference type="RefSeq" id="WP_082633265.1">
    <property type="nucleotide sequence ID" value="NZ_CP013650.1"/>
</dbReference>
<dbReference type="EMBL" id="CP013650">
    <property type="protein sequence ID" value="ALS99071.1"/>
    <property type="molecule type" value="Genomic_DNA"/>
</dbReference>
<keyword evidence="1" id="KW-0596">Phosphopantetheine</keyword>
<reference evidence="4 5" key="1">
    <citation type="submission" date="2015-12" db="EMBL/GenBank/DDBJ databases">
        <title>Complete genome of Lacimicrobium alkaliphilum KCTC 32984.</title>
        <authorList>
            <person name="Kim S.-G."/>
            <person name="Lee Y.-J."/>
        </authorList>
    </citation>
    <scope>NUCLEOTIDE SEQUENCE [LARGE SCALE GENOMIC DNA]</scope>
    <source>
        <strain evidence="4 5">YelD216</strain>
    </source>
</reference>
<evidence type="ECO:0000313" key="4">
    <source>
        <dbReference type="EMBL" id="ALS99071.1"/>
    </source>
</evidence>